<reference evidence="7 8" key="1">
    <citation type="submission" date="2019-06" db="EMBL/GenBank/DDBJ databases">
        <title>Sequencing the genomes of 1000 actinobacteria strains.</title>
        <authorList>
            <person name="Klenk H.-P."/>
        </authorList>
    </citation>
    <scope>NUCLEOTIDE SEQUENCE [LARGE SCALE GENOMIC DNA]</scope>
    <source>
        <strain evidence="7 8">DSM 18935</strain>
    </source>
</reference>
<feature type="domain" description="HhH-GPD" evidence="5">
    <location>
        <begin position="132"/>
        <end position="287"/>
    </location>
</feature>
<organism evidence="7 8">
    <name type="scientific">Marihabitans asiaticum</name>
    <dbReference type="NCBI Taxonomy" id="415218"/>
    <lineage>
        <taxon>Bacteria</taxon>
        <taxon>Bacillati</taxon>
        <taxon>Actinomycetota</taxon>
        <taxon>Actinomycetes</taxon>
        <taxon>Micrococcales</taxon>
        <taxon>Intrasporangiaceae</taxon>
        <taxon>Marihabitans</taxon>
    </lineage>
</organism>
<dbReference type="SUPFAM" id="SSF55945">
    <property type="entry name" value="TATA-box binding protein-like"/>
    <property type="match status" value="1"/>
</dbReference>
<dbReference type="GO" id="GO:0043916">
    <property type="term" value="F:DNA-7-methylguanine glycosylase activity"/>
    <property type="evidence" value="ECO:0007669"/>
    <property type="project" value="TreeGrafter"/>
</dbReference>
<dbReference type="SMART" id="SM00478">
    <property type="entry name" value="ENDO3c"/>
    <property type="match status" value="1"/>
</dbReference>
<dbReference type="GO" id="GO:0006285">
    <property type="term" value="P:base-excision repair, AP site formation"/>
    <property type="evidence" value="ECO:0007669"/>
    <property type="project" value="TreeGrafter"/>
</dbReference>
<name>A0A560W9H6_9MICO</name>
<evidence type="ECO:0000256" key="2">
    <source>
        <dbReference type="ARBA" id="ARBA00012000"/>
    </source>
</evidence>
<evidence type="ECO:0000256" key="4">
    <source>
        <dbReference type="ARBA" id="ARBA00023204"/>
    </source>
</evidence>
<keyword evidence="4" id="KW-0234">DNA repair</keyword>
<dbReference type="InterPro" id="IPR037046">
    <property type="entry name" value="AlkA_N_sf"/>
</dbReference>
<dbReference type="Gene3D" id="1.10.1670.10">
    <property type="entry name" value="Helix-hairpin-Helix base-excision DNA repair enzymes (C-terminal)"/>
    <property type="match status" value="1"/>
</dbReference>
<dbReference type="GO" id="GO:0008725">
    <property type="term" value="F:DNA-3-methyladenine glycosylase activity"/>
    <property type="evidence" value="ECO:0007669"/>
    <property type="project" value="TreeGrafter"/>
</dbReference>
<evidence type="ECO:0000256" key="3">
    <source>
        <dbReference type="ARBA" id="ARBA00022763"/>
    </source>
</evidence>
<dbReference type="RefSeq" id="WP_144857165.1">
    <property type="nucleotide sequence ID" value="NZ_BAAAYT010000005.1"/>
</dbReference>
<dbReference type="GO" id="GO:0032131">
    <property type="term" value="F:alkylated DNA binding"/>
    <property type="evidence" value="ECO:0007669"/>
    <property type="project" value="TreeGrafter"/>
</dbReference>
<accession>A0A560W9H6</accession>
<comment type="caution">
    <text evidence="7">The sequence shown here is derived from an EMBL/GenBank/DDBJ whole genome shotgun (WGS) entry which is preliminary data.</text>
</comment>
<dbReference type="AlphaFoldDB" id="A0A560W9H6"/>
<dbReference type="Gene3D" id="1.10.340.30">
    <property type="entry name" value="Hypothetical protein, domain 2"/>
    <property type="match status" value="1"/>
</dbReference>
<dbReference type="Gene3D" id="3.30.310.20">
    <property type="entry name" value="DNA-3-methyladenine glycosylase AlkA, N-terminal domain"/>
    <property type="match status" value="1"/>
</dbReference>
<dbReference type="InterPro" id="IPR051912">
    <property type="entry name" value="Alkylbase_DNA_Glycosylase/TA"/>
</dbReference>
<dbReference type="EMBL" id="VIUW01000003">
    <property type="protein sequence ID" value="TWD14278.1"/>
    <property type="molecule type" value="Genomic_DNA"/>
</dbReference>
<feature type="domain" description="DNA-3-methyladenine glycosylase AlkA N-terminal" evidence="6">
    <location>
        <begin position="8"/>
        <end position="122"/>
    </location>
</feature>
<sequence>MTWTAVEARLTGVGPTWPDSLLGHLVATAVPGVEEWRDGAYRRILTLADGPAVVAVRPGTDVLPVRLLLTDPADEAEAIALARRLLDLDRDTRVVDAHLSRDPVLAPLVAAALGRRVPGLPDVGEAVVRAVLGQQVSTAAARTHAGRLAEALGEPVVDPEGGLTRAFPTAAAVADAPDELLRLPARRRDSLRAAAAVVAAAPWGRSPDPAEVVAALDPVPGIGPWTTGTAAMRALGDPDVLLAGDLGLRAAARGLGLPDAPRPLTARAEVWQPYRSYAVQHLWGVLDHPINTLPAHPA</sequence>
<dbReference type="GO" id="GO:0005737">
    <property type="term" value="C:cytoplasm"/>
    <property type="evidence" value="ECO:0007669"/>
    <property type="project" value="TreeGrafter"/>
</dbReference>
<dbReference type="OrthoDB" id="9811249at2"/>
<keyword evidence="3" id="KW-0227">DNA damage</keyword>
<dbReference type="Proteomes" id="UP000315628">
    <property type="component" value="Unassembled WGS sequence"/>
</dbReference>
<evidence type="ECO:0000259" key="6">
    <source>
        <dbReference type="SMART" id="SM01009"/>
    </source>
</evidence>
<evidence type="ECO:0000259" key="5">
    <source>
        <dbReference type="SMART" id="SM00478"/>
    </source>
</evidence>
<evidence type="ECO:0000313" key="8">
    <source>
        <dbReference type="Proteomes" id="UP000315628"/>
    </source>
</evidence>
<dbReference type="GO" id="GO:0006307">
    <property type="term" value="P:DNA alkylation repair"/>
    <property type="evidence" value="ECO:0007669"/>
    <property type="project" value="TreeGrafter"/>
</dbReference>
<gene>
    <name evidence="7" type="ORF">FB557_1683</name>
</gene>
<evidence type="ECO:0000256" key="1">
    <source>
        <dbReference type="ARBA" id="ARBA00000086"/>
    </source>
</evidence>
<dbReference type="EC" id="3.2.2.21" evidence="2"/>
<proteinExistence type="predicted"/>
<dbReference type="PANTHER" id="PTHR43003">
    <property type="entry name" value="DNA-3-METHYLADENINE GLYCOSYLASE"/>
    <property type="match status" value="1"/>
</dbReference>
<dbReference type="GO" id="GO:0032993">
    <property type="term" value="C:protein-DNA complex"/>
    <property type="evidence" value="ECO:0007669"/>
    <property type="project" value="TreeGrafter"/>
</dbReference>
<evidence type="ECO:0000313" key="7">
    <source>
        <dbReference type="EMBL" id="TWD14278.1"/>
    </source>
</evidence>
<dbReference type="SMART" id="SM01009">
    <property type="entry name" value="AlkA_N"/>
    <property type="match status" value="1"/>
</dbReference>
<keyword evidence="8" id="KW-1185">Reference proteome</keyword>
<dbReference type="InterPro" id="IPR010316">
    <property type="entry name" value="AlkA_N"/>
</dbReference>
<dbReference type="PANTHER" id="PTHR43003:SF13">
    <property type="entry name" value="DNA-3-METHYLADENINE GLYCOSYLASE 2"/>
    <property type="match status" value="1"/>
</dbReference>
<protein>
    <recommendedName>
        <fullName evidence="2">DNA-3-methyladenine glycosylase II</fullName>
        <ecNumber evidence="2">3.2.2.21</ecNumber>
    </recommendedName>
</protein>
<comment type="catalytic activity">
    <reaction evidence="1">
        <text>Hydrolysis of alkylated DNA, releasing 3-methyladenine, 3-methylguanine, 7-methylguanine and 7-methyladenine.</text>
        <dbReference type="EC" id="3.2.2.21"/>
    </reaction>
</comment>
<dbReference type="InterPro" id="IPR023170">
    <property type="entry name" value="HhH_base_excis_C"/>
</dbReference>
<dbReference type="InterPro" id="IPR003265">
    <property type="entry name" value="HhH-GPD_domain"/>
</dbReference>
<dbReference type="SUPFAM" id="SSF48150">
    <property type="entry name" value="DNA-glycosylase"/>
    <property type="match status" value="1"/>
</dbReference>
<dbReference type="InterPro" id="IPR011257">
    <property type="entry name" value="DNA_glycosylase"/>
</dbReference>
<dbReference type="Pfam" id="PF06029">
    <property type="entry name" value="AlkA_N"/>
    <property type="match status" value="1"/>
</dbReference>